<feature type="region of interest" description="Disordered" evidence="1">
    <location>
        <begin position="248"/>
        <end position="276"/>
    </location>
</feature>
<reference evidence="2" key="1">
    <citation type="journal article" date="2021" name="Microorganisms">
        <title>The Ever-Expanding Pseudomonas Genus: Description of 43 New Species and Partition of the Pseudomonas putida Group.</title>
        <authorList>
            <person name="Girard L."/>
            <person name="Lood C."/>
            <person name="Hofte M."/>
            <person name="Vandamme P."/>
            <person name="Rokni-Zadeh H."/>
            <person name="van Noort V."/>
            <person name="Lavigne R."/>
            <person name="De Mot R."/>
        </authorList>
    </citation>
    <scope>NUCLEOTIDE SEQUENCE</scope>
    <source>
        <strain evidence="2">COW40</strain>
    </source>
</reference>
<accession>A0ABX8N205</accession>
<dbReference type="PANTHER" id="PTHR21525">
    <property type="entry name" value="MOTILE SPERM PROTEIN"/>
    <property type="match status" value="1"/>
</dbReference>
<dbReference type="Proteomes" id="UP001046350">
    <property type="component" value="Chromosome"/>
</dbReference>
<dbReference type="PANTHER" id="PTHR21525:SF9">
    <property type="entry name" value="CHANNEL_COLICIN DOMAIN-CONTAINING PROTEIN"/>
    <property type="match status" value="1"/>
</dbReference>
<organism evidence="2 3">
    <name type="scientific">Pseudomonas fakonensis</name>
    <dbReference type="NCBI Taxonomy" id="2842355"/>
    <lineage>
        <taxon>Bacteria</taxon>
        <taxon>Pseudomonadati</taxon>
        <taxon>Pseudomonadota</taxon>
        <taxon>Gammaproteobacteria</taxon>
        <taxon>Pseudomonadales</taxon>
        <taxon>Pseudomonadaceae</taxon>
        <taxon>Pseudomonas</taxon>
    </lineage>
</organism>
<evidence type="ECO:0008006" key="4">
    <source>
        <dbReference type="Google" id="ProtNLM"/>
    </source>
</evidence>
<evidence type="ECO:0000313" key="3">
    <source>
        <dbReference type="Proteomes" id="UP001046350"/>
    </source>
</evidence>
<name>A0ABX8N205_9PSED</name>
<gene>
    <name evidence="2" type="ORF">KSS94_20710</name>
</gene>
<dbReference type="EMBL" id="CP077076">
    <property type="protein sequence ID" value="QXH50344.1"/>
    <property type="molecule type" value="Genomic_DNA"/>
</dbReference>
<dbReference type="RefSeq" id="WP_217839927.1">
    <property type="nucleotide sequence ID" value="NZ_CP077076.1"/>
</dbReference>
<evidence type="ECO:0000313" key="2">
    <source>
        <dbReference type="EMBL" id="QXH50344.1"/>
    </source>
</evidence>
<evidence type="ECO:0000256" key="1">
    <source>
        <dbReference type="SAM" id="MobiDB-lite"/>
    </source>
</evidence>
<feature type="compositionally biased region" description="Low complexity" evidence="1">
    <location>
        <begin position="251"/>
        <end position="276"/>
    </location>
</feature>
<protein>
    <recommendedName>
        <fullName evidence="4">Tail tape measure protein</fullName>
    </recommendedName>
</protein>
<keyword evidence="3" id="KW-1185">Reference proteome</keyword>
<sequence length="517" mass="52471">MANTQVFTLGVTITPSLGSALDALRRQADGIRLGRLIGEVIRLGLELDKVRLVERALALEQTDQHELQILRLGRELDQVERLRQAYLSLMQLGGVSRHAPALAGADKKAEERKSRSPQEKGARLLAATAGVVVAGRLGYEAHQSLGSNARRRVNRAARKTWKANAGDARDDALEAILTGETGEEKAEGVGSAVGKLGGSMAGAVLATRFKNRRLKKLLPGLGGVLGKVFGGEGAGAFYNWVEYEDEGKPGAGKAKPGAAKQAPGQAAQAGPGQGEQAAKAQADTAADEQSGGMAGMLAGAVELMPGIGRTAVGGAGKLFSASKGLLKRVPGLSALATGAELADIHASNAPPEQKRESYGKALGGFGGGLAGAAAGAATGAAIGSIVPVFGTAIGGLIGGVLGGMGGEFAGGVLGKVLGSGVNEVLKPKPGEVPAPAVTPAAAPSVQAAASSAPSSPPLPATINQQFNFTANMPVTLTNSLSDPSVLQQLEAIARRQLEELMRQARSVQLADTPHIAL</sequence>
<proteinExistence type="predicted"/>